<keyword evidence="2" id="KW-1185">Reference proteome</keyword>
<dbReference type="SUPFAM" id="SSF143100">
    <property type="entry name" value="TTHA1013/TTHA0281-like"/>
    <property type="match status" value="1"/>
</dbReference>
<sequence>MNDATTHSVSVIVSRDHHRWAAEAPSISMWTFGRTLSQIHQHVTDAAALALDIHPEHVAVTLTVVSPELEELTRARAREQAALTAAVRRLRSQKVSWPETARILHVSQHEARAAVATASVEDNQR</sequence>
<proteinExistence type="predicted"/>
<dbReference type="EMBL" id="CP001778">
    <property type="protein sequence ID" value="ADD43246.1"/>
    <property type="molecule type" value="Genomic_DNA"/>
</dbReference>
<evidence type="ECO:0000313" key="1">
    <source>
        <dbReference type="EMBL" id="ADD43246.1"/>
    </source>
</evidence>
<name>D3PWM4_STANL</name>
<dbReference type="HOGENOM" id="CLU_1991315_0_0_11"/>
<reference evidence="1 2" key="1">
    <citation type="journal article" date="2009" name="Stand. Genomic Sci.">
        <title>Complete genome sequence of Stackebrandtia nassauensis type strain (LLR-40K-21).</title>
        <authorList>
            <person name="Munk C."/>
            <person name="Lapidus A."/>
            <person name="Copeland A."/>
            <person name="Jando M."/>
            <person name="Mayilraj S."/>
            <person name="Glavina Del Rio T."/>
            <person name="Nolan M."/>
            <person name="Chen F."/>
            <person name="Lucas S."/>
            <person name="Tice H."/>
            <person name="Cheng J.F."/>
            <person name="Han C."/>
            <person name="Detter J.C."/>
            <person name="Bruce D."/>
            <person name="Goodwin L."/>
            <person name="Chain P."/>
            <person name="Pitluck S."/>
            <person name="Goker M."/>
            <person name="Ovchinikova G."/>
            <person name="Pati A."/>
            <person name="Ivanova N."/>
            <person name="Mavromatis K."/>
            <person name="Chen A."/>
            <person name="Palaniappan K."/>
            <person name="Land M."/>
            <person name="Hauser L."/>
            <person name="Chang Y.J."/>
            <person name="Jeffries C.D."/>
            <person name="Bristow J."/>
            <person name="Eisen J.A."/>
            <person name="Markowitz V."/>
            <person name="Hugenholtz P."/>
            <person name="Kyrpides N.C."/>
            <person name="Klenk H.P."/>
        </authorList>
    </citation>
    <scope>NUCLEOTIDE SEQUENCE [LARGE SCALE GENOMIC DNA]</scope>
    <source>
        <strain evidence="2">DSM 44728 / CIP 108903 / NRRL B-16338 / NBRC 102104 / LLR-40K-21</strain>
    </source>
</reference>
<dbReference type="AlphaFoldDB" id="D3PWM4"/>
<dbReference type="RefSeq" id="WP_013018817.1">
    <property type="nucleotide sequence ID" value="NC_013947.1"/>
</dbReference>
<dbReference type="KEGG" id="sna:Snas_3585"/>
<accession>D3PWM4</accession>
<dbReference type="Proteomes" id="UP000000844">
    <property type="component" value="Chromosome"/>
</dbReference>
<organism evidence="1 2">
    <name type="scientific">Stackebrandtia nassauensis (strain DSM 44728 / CIP 108903 / NRRL B-16338 / NBRC 102104 / LLR-40K-21)</name>
    <dbReference type="NCBI Taxonomy" id="446470"/>
    <lineage>
        <taxon>Bacteria</taxon>
        <taxon>Bacillati</taxon>
        <taxon>Actinomycetota</taxon>
        <taxon>Actinomycetes</taxon>
        <taxon>Glycomycetales</taxon>
        <taxon>Glycomycetaceae</taxon>
        <taxon>Stackebrandtia</taxon>
    </lineage>
</organism>
<dbReference type="InterPro" id="IPR035069">
    <property type="entry name" value="TTHA1013/TTHA0281-like"/>
</dbReference>
<protein>
    <submittedName>
        <fullName evidence="1">Uncharacterized protein</fullName>
    </submittedName>
</protein>
<evidence type="ECO:0000313" key="2">
    <source>
        <dbReference type="Proteomes" id="UP000000844"/>
    </source>
</evidence>
<gene>
    <name evidence="1" type="ordered locus">Snas_3585</name>
</gene>